<reference evidence="1 2" key="1">
    <citation type="journal article" date="2016" name="PLoS ONE">
        <title>Sequence Assembly of Yarrowia lipolytica Strain W29/CLIB89 Shows Transposable Element Diversity.</title>
        <authorList>
            <person name="Magnan C."/>
            <person name="Yu J."/>
            <person name="Chang I."/>
            <person name="Jahn E."/>
            <person name="Kanomata Y."/>
            <person name="Wu J."/>
            <person name="Zeller M."/>
            <person name="Oakes M."/>
            <person name="Baldi P."/>
            <person name="Sandmeyer S."/>
        </authorList>
    </citation>
    <scope>NUCLEOTIDE SEQUENCE [LARGE SCALE GENOMIC DNA]</scope>
    <source>
        <strain evidence="2">CLIB89(W29)</strain>
    </source>
</reference>
<proteinExistence type="predicted"/>
<dbReference type="RefSeq" id="XP_068138651.1">
    <property type="nucleotide sequence ID" value="XM_068282550.1"/>
</dbReference>
<dbReference type="Proteomes" id="UP000182444">
    <property type="component" value="Chromosome 1D"/>
</dbReference>
<dbReference type="GeneID" id="94583175"/>
<accession>A0A1D8NCK5</accession>
<evidence type="ECO:0000313" key="2">
    <source>
        <dbReference type="Proteomes" id="UP000182444"/>
    </source>
</evidence>
<name>A0A1D8NCK5_YARLL</name>
<gene>
    <name evidence="1" type="ORF">YALI1_D00062g</name>
</gene>
<evidence type="ECO:0000313" key="1">
    <source>
        <dbReference type="EMBL" id="AOW03362.1"/>
    </source>
</evidence>
<sequence>MMNREKEKRHWKADDNFLNMLSQHSRLQQTKTILLHCHHCHHCHHPLLATEGVIMASFAHISRADESPPTFLLVHRIVHLSRRCAYQNDDNFYLQVTTSHTRACDGLATNPKLHICNVFLRHLSLWFVVSFDPSALFVINPPPKLSSHHVATQSLVIQAHNSNQVATSTDSATL</sequence>
<organism evidence="1 2">
    <name type="scientific">Yarrowia lipolytica</name>
    <name type="common">Candida lipolytica</name>
    <dbReference type="NCBI Taxonomy" id="4952"/>
    <lineage>
        <taxon>Eukaryota</taxon>
        <taxon>Fungi</taxon>
        <taxon>Dikarya</taxon>
        <taxon>Ascomycota</taxon>
        <taxon>Saccharomycotina</taxon>
        <taxon>Dipodascomycetes</taxon>
        <taxon>Dipodascales</taxon>
        <taxon>Dipodascales incertae sedis</taxon>
        <taxon>Yarrowia</taxon>
    </lineage>
</organism>
<dbReference type="EMBL" id="CP017556">
    <property type="protein sequence ID" value="AOW03362.1"/>
    <property type="molecule type" value="Genomic_DNA"/>
</dbReference>
<dbReference type="VEuPathDB" id="FungiDB:YALI1_D00062g"/>
<dbReference type="AlphaFoldDB" id="A0A1D8NCK5"/>
<protein>
    <submittedName>
        <fullName evidence="1">Uncharacterized protein</fullName>
    </submittedName>
</protein>